<reference evidence="2" key="1">
    <citation type="submission" date="2020-01" db="EMBL/GenBank/DDBJ databases">
        <authorList>
            <person name="Meier V. D."/>
            <person name="Meier V D."/>
        </authorList>
    </citation>
    <scope>NUCLEOTIDE SEQUENCE</scope>
    <source>
        <strain evidence="2">HLG_WM_MAG_08</strain>
    </source>
</reference>
<dbReference type="CDD" id="cd07812">
    <property type="entry name" value="SRPBCC"/>
    <property type="match status" value="1"/>
</dbReference>
<dbReference type="SUPFAM" id="SSF55961">
    <property type="entry name" value="Bet v1-like"/>
    <property type="match status" value="1"/>
</dbReference>
<name>A0A6S6T429_9GAMM</name>
<keyword evidence="1" id="KW-0472">Membrane</keyword>
<keyword evidence="1" id="KW-1133">Transmembrane helix</keyword>
<dbReference type="Pfam" id="PF10604">
    <property type="entry name" value="Polyketide_cyc2"/>
    <property type="match status" value="1"/>
</dbReference>
<sequence length="168" mass="18973">MESILSWVLIGAGFILVLLPFLLGLMIPSHQQATRVELIRAPLDTVWEAISELSRQTEWRTDLKSVQLKDDDDGMRWIEIPARGGKVTLRKVKEVEKKELLLQMERGSTVQGTRLAILSAVPGGTRITFTETSELKNPVKRLFAQLGGKLDRRLNQYIAQLKQAHSND</sequence>
<gene>
    <name evidence="2" type="ORF">HELGO_WM40907</name>
</gene>
<feature type="transmembrane region" description="Helical" evidence="1">
    <location>
        <begin position="6"/>
        <end position="27"/>
    </location>
</feature>
<dbReference type="InterPro" id="IPR023393">
    <property type="entry name" value="START-like_dom_sf"/>
</dbReference>
<evidence type="ECO:0000256" key="1">
    <source>
        <dbReference type="SAM" id="Phobius"/>
    </source>
</evidence>
<dbReference type="Gene3D" id="3.30.530.20">
    <property type="match status" value="1"/>
</dbReference>
<proteinExistence type="predicted"/>
<dbReference type="InterPro" id="IPR019587">
    <property type="entry name" value="Polyketide_cyclase/dehydratase"/>
</dbReference>
<evidence type="ECO:0008006" key="3">
    <source>
        <dbReference type="Google" id="ProtNLM"/>
    </source>
</evidence>
<protein>
    <recommendedName>
        <fullName evidence="3">SRPBCC family protein</fullName>
    </recommendedName>
</protein>
<evidence type="ECO:0000313" key="2">
    <source>
        <dbReference type="EMBL" id="CAA6813513.1"/>
    </source>
</evidence>
<organism evidence="2">
    <name type="scientific">uncultured Thiotrichaceae bacterium</name>
    <dbReference type="NCBI Taxonomy" id="298394"/>
    <lineage>
        <taxon>Bacteria</taxon>
        <taxon>Pseudomonadati</taxon>
        <taxon>Pseudomonadota</taxon>
        <taxon>Gammaproteobacteria</taxon>
        <taxon>Thiotrichales</taxon>
        <taxon>Thiotrichaceae</taxon>
        <taxon>environmental samples</taxon>
    </lineage>
</organism>
<keyword evidence="1" id="KW-0812">Transmembrane</keyword>
<accession>A0A6S6T429</accession>
<dbReference type="AlphaFoldDB" id="A0A6S6T429"/>
<dbReference type="EMBL" id="CACVAV010000219">
    <property type="protein sequence ID" value="CAA6813513.1"/>
    <property type="molecule type" value="Genomic_DNA"/>
</dbReference>